<dbReference type="InterPro" id="IPR036872">
    <property type="entry name" value="CH_dom_sf"/>
</dbReference>
<dbReference type="CDD" id="cd23767">
    <property type="entry name" value="IQCD"/>
    <property type="match status" value="3"/>
</dbReference>
<organism evidence="7">
    <name type="scientific">Sesamum calycinum</name>
    <dbReference type="NCBI Taxonomy" id="2727403"/>
    <lineage>
        <taxon>Eukaryota</taxon>
        <taxon>Viridiplantae</taxon>
        <taxon>Streptophyta</taxon>
        <taxon>Embryophyta</taxon>
        <taxon>Tracheophyta</taxon>
        <taxon>Spermatophyta</taxon>
        <taxon>Magnoliopsida</taxon>
        <taxon>eudicotyledons</taxon>
        <taxon>Gunneridae</taxon>
        <taxon>Pentapetalae</taxon>
        <taxon>asterids</taxon>
        <taxon>lamiids</taxon>
        <taxon>Lamiales</taxon>
        <taxon>Pedaliaceae</taxon>
        <taxon>Sesamum</taxon>
    </lineage>
</organism>
<dbReference type="PANTHER" id="PTHR22706">
    <property type="entry name" value="ASSEMBLY FACTOR FOR SPINDLE MICROTUBULES"/>
    <property type="match status" value="1"/>
</dbReference>
<feature type="repeat" description="ARM" evidence="5">
    <location>
        <begin position="1366"/>
        <end position="1413"/>
    </location>
</feature>
<comment type="caution">
    <text evidence="7">The sequence shown here is derived from an EMBL/GenBank/DDBJ whole genome shotgun (WGS) entry which is preliminary data.</text>
</comment>
<reference evidence="7" key="1">
    <citation type="submission" date="2020-06" db="EMBL/GenBank/DDBJ databases">
        <authorList>
            <person name="Li T."/>
            <person name="Hu X."/>
            <person name="Zhang T."/>
            <person name="Song X."/>
            <person name="Zhang H."/>
            <person name="Dai N."/>
            <person name="Sheng W."/>
            <person name="Hou X."/>
            <person name="Wei L."/>
        </authorList>
    </citation>
    <scope>NUCLEOTIDE SEQUENCE</scope>
    <source>
        <strain evidence="7">KEN8</strain>
        <tissue evidence="7">Leaf</tissue>
    </source>
</reference>
<reference evidence="7" key="2">
    <citation type="journal article" date="2024" name="Plant">
        <title>Genomic evolution and insights into agronomic trait innovations of Sesamum species.</title>
        <authorList>
            <person name="Miao H."/>
            <person name="Wang L."/>
            <person name="Qu L."/>
            <person name="Liu H."/>
            <person name="Sun Y."/>
            <person name="Le M."/>
            <person name="Wang Q."/>
            <person name="Wei S."/>
            <person name="Zheng Y."/>
            <person name="Lin W."/>
            <person name="Duan Y."/>
            <person name="Cao H."/>
            <person name="Xiong S."/>
            <person name="Wang X."/>
            <person name="Wei L."/>
            <person name="Li C."/>
            <person name="Ma Q."/>
            <person name="Ju M."/>
            <person name="Zhao R."/>
            <person name="Li G."/>
            <person name="Mu C."/>
            <person name="Tian Q."/>
            <person name="Mei H."/>
            <person name="Zhang T."/>
            <person name="Gao T."/>
            <person name="Zhang H."/>
        </authorList>
    </citation>
    <scope>NUCLEOTIDE SEQUENCE</scope>
    <source>
        <strain evidence="7">KEN8</strain>
    </source>
</reference>
<dbReference type="GO" id="GO:0007051">
    <property type="term" value="P:spindle organization"/>
    <property type="evidence" value="ECO:0007669"/>
    <property type="project" value="TreeGrafter"/>
</dbReference>
<dbReference type="SUPFAM" id="SSF47576">
    <property type="entry name" value="Calponin-homology domain, CH-domain"/>
    <property type="match status" value="1"/>
</dbReference>
<keyword evidence="3" id="KW-0677">Repeat</keyword>
<evidence type="ECO:0000256" key="1">
    <source>
        <dbReference type="ARBA" id="ARBA00004496"/>
    </source>
</evidence>
<evidence type="ECO:0000256" key="2">
    <source>
        <dbReference type="ARBA" id="ARBA00022490"/>
    </source>
</evidence>
<evidence type="ECO:0000256" key="3">
    <source>
        <dbReference type="ARBA" id="ARBA00022737"/>
    </source>
</evidence>
<dbReference type="Gene3D" id="1.10.418.10">
    <property type="entry name" value="Calponin-like domain"/>
    <property type="match status" value="1"/>
</dbReference>
<dbReference type="CDD" id="cd21223">
    <property type="entry name" value="CH_ASPM_rpt1"/>
    <property type="match status" value="1"/>
</dbReference>
<dbReference type="InterPro" id="IPR027417">
    <property type="entry name" value="P-loop_NTPase"/>
</dbReference>
<comment type="subcellular location">
    <subcellularLocation>
        <location evidence="1">Cytoplasm</location>
    </subcellularLocation>
</comment>
<dbReference type="InterPro" id="IPR000048">
    <property type="entry name" value="IQ_motif_EF-hand-BS"/>
</dbReference>
<dbReference type="InterPro" id="IPR001715">
    <property type="entry name" value="CH_dom"/>
</dbReference>
<dbReference type="SUPFAM" id="SSF48371">
    <property type="entry name" value="ARM repeat"/>
    <property type="match status" value="1"/>
</dbReference>
<sequence length="1508" mass="171799">MKLINTNHEDDFGNEIKVTDEIKIFPLPEKETLRGRALVPNYKQEKKHKGQAVMKGNSVISSPSIEEALLFPHLNSNLKRLSSVLHRLSSPIVPHAEHSSALKSKAARKLKAFELEQSKSARKAQHEKEKSVKSLARSLTVWLNFLFENPSSCGCDPARFIGESDSSDLSLGGEAREVLLSNGKRESGPGRRVGFDGLWRGPKRQRDLSWRGDGSDEVGQDGFLGSTFSGLKTSLQEICSFEDLKERMRMYLSLGSCKEIFEALTQVTKNIDEGRLKMRASCPIVSDVGMKEKAVRILMSYNPIWLRIGLYVILGGDSLLPNGDVNSEQENAFLRMVLEKQFLSHTGLAKAHAYNKQVEGLYRPGYYEKLGNVILKRFLLLVIIIDRAKSQTSLPLKYGIDGLDGGSPPLFSLKSSIKSSRQLIIDFLSSDVMHGEGNVLAHLVIVGYKVTYQQNPLIEYFRVTDLFEDLRDGVRLCRAIQLLKHDSSILMKVVVPSDTQKKSLVNCGIALQYLKQAGVPLLDEDGTEILGEDVVNGDKELTLSLLWNMFVHLQLPLLISKPLILGEISNIRGVAVESSSTQTLLDLLLSWIQAICDSYEFKIENQSSLLDGKAMWCLLDYYFRKEHDCSCSFKDPDGTKREVSIMSAIEYTDAVHNFILSQKLTSLLGNFPEVLQVSDILEHNGVCNGQSVMVLLVFLSVQLLVKRNMDKLNFHKLGFGCQGPNSTSSSTEWNNDKDSTRGFKAIMAWWQDMAKENGKCSLKPTAFSAECFLAGRKGKSIQRENAATIIQSHYRRLLERRNYMRIRNAALVLQSVVLTWLSLKRKASVKEIGARTRRTPLEKYGMYFAFMVDRHHFVNLKKSITVIQKATRAWIARRHCEGSTICNQMQNPDLINAAIVIQSCIRGQIAKSAYAQRVVSLKEKGSVMAQDDIVGDLQKLAAIRIQHAWRDYLLNKSIRCQHFAATKIQSHYRGWLMRKSFACKKGATRIIQRSFRSSRSRRDFQIQRQQNASVIIIQSHVRGWLSRRQAYREIDLFIRIQSFCRGWLQRKEFLFQKDAATKIQSAFRCMSCSKAFISQRHAAIDIQRLVRGENTRRRLLGALGYHKASNHGIRGLELKILVQSVVKLQRWWRYALQVQVKRKSAVVIQSHFRGWNARQMALREKQLKVKRKSALVIQSHFRRWKARQTAMREEQLKVKTKSAVVIQSQFRGWKARQMALREKQLKVKRKSALVIQSHLRRWKARQTAMREKQLKLKTTSAVVIQSHFRGWMVRQMAKREKQCVVVIQSFWKGYCARKNARGQLLDLRLRMEKSAANVDDRRRLINRLVAALSELLNLEIVTFPSYTEIMATELSQKCCEELVAAGAVGTLLKLIRSVSRSIPDQQVLKHALSTLRNLARYPHLTEILVQSHGCVETILLEFVRNKEEGYFVASELLKKICVSKNGAKAIRSSPALFKRLNNFAEELARKARNDKRKERNLPAREHAERRLKEVVELLKLIANANANA</sequence>
<dbReference type="EMBL" id="JACGWM010000007">
    <property type="protein sequence ID" value="KAL0363236.1"/>
    <property type="molecule type" value="Genomic_DNA"/>
</dbReference>
<dbReference type="Pfam" id="PF00307">
    <property type="entry name" value="CH"/>
    <property type="match status" value="1"/>
</dbReference>
<dbReference type="PANTHER" id="PTHR22706:SF1">
    <property type="entry name" value="ASSEMBLY FACTOR FOR SPINDLE MICROTUBULES"/>
    <property type="match status" value="1"/>
</dbReference>
<dbReference type="Gene3D" id="1.20.5.190">
    <property type="match status" value="8"/>
</dbReference>
<dbReference type="GO" id="GO:0000922">
    <property type="term" value="C:spindle pole"/>
    <property type="evidence" value="ECO:0007669"/>
    <property type="project" value="TreeGrafter"/>
</dbReference>
<dbReference type="SUPFAM" id="SSF52540">
    <property type="entry name" value="P-loop containing nucleoside triphosphate hydrolases"/>
    <property type="match status" value="3"/>
</dbReference>
<keyword evidence="4" id="KW-0112">Calmodulin-binding</keyword>
<dbReference type="PROSITE" id="PS50021">
    <property type="entry name" value="CH"/>
    <property type="match status" value="1"/>
</dbReference>
<dbReference type="Gene3D" id="1.25.10.10">
    <property type="entry name" value="Leucine-rich Repeat Variant"/>
    <property type="match status" value="1"/>
</dbReference>
<dbReference type="GO" id="GO:0000278">
    <property type="term" value="P:mitotic cell cycle"/>
    <property type="evidence" value="ECO:0007669"/>
    <property type="project" value="TreeGrafter"/>
</dbReference>
<dbReference type="SMART" id="SM00015">
    <property type="entry name" value="IQ"/>
    <property type="match status" value="16"/>
</dbReference>
<dbReference type="InterPro" id="IPR011989">
    <property type="entry name" value="ARM-like"/>
</dbReference>
<dbReference type="SMART" id="SM00185">
    <property type="entry name" value="ARM"/>
    <property type="match status" value="1"/>
</dbReference>
<evidence type="ECO:0000256" key="5">
    <source>
        <dbReference type="PROSITE-ProRule" id="PRU00259"/>
    </source>
</evidence>
<gene>
    <name evidence="7" type="ORF">Scaly_1278800</name>
</gene>
<evidence type="ECO:0000259" key="6">
    <source>
        <dbReference type="PROSITE" id="PS50021"/>
    </source>
</evidence>
<dbReference type="InterPro" id="IPR000225">
    <property type="entry name" value="Armadillo"/>
</dbReference>
<evidence type="ECO:0000256" key="4">
    <source>
        <dbReference type="ARBA" id="ARBA00022860"/>
    </source>
</evidence>
<dbReference type="InterPro" id="IPR016024">
    <property type="entry name" value="ARM-type_fold"/>
</dbReference>
<dbReference type="GO" id="GO:0005516">
    <property type="term" value="F:calmodulin binding"/>
    <property type="evidence" value="ECO:0007669"/>
    <property type="project" value="UniProtKB-KW"/>
</dbReference>
<dbReference type="InterPro" id="IPR051185">
    <property type="entry name" value="ASPM"/>
</dbReference>
<protein>
    <submittedName>
        <fullName evidence="7">Abnormal spindle-like microcephaly-associated protein</fullName>
    </submittedName>
</protein>
<feature type="domain" description="Calponin-homology (CH)" evidence="6">
    <location>
        <begin position="418"/>
        <end position="554"/>
    </location>
</feature>
<dbReference type="GO" id="GO:0005737">
    <property type="term" value="C:cytoplasm"/>
    <property type="evidence" value="ECO:0007669"/>
    <property type="project" value="UniProtKB-SubCell"/>
</dbReference>
<dbReference type="GO" id="GO:0051295">
    <property type="term" value="P:establishment of meiotic spindle localization"/>
    <property type="evidence" value="ECO:0007669"/>
    <property type="project" value="TreeGrafter"/>
</dbReference>
<accession>A0AAW2Q610</accession>
<dbReference type="PROSITE" id="PS50176">
    <property type="entry name" value="ARM_REPEAT"/>
    <property type="match status" value="1"/>
</dbReference>
<dbReference type="PROSITE" id="PS50096">
    <property type="entry name" value="IQ"/>
    <property type="match status" value="13"/>
</dbReference>
<proteinExistence type="predicted"/>
<keyword evidence="2" id="KW-0963">Cytoplasm</keyword>
<evidence type="ECO:0000313" key="7">
    <source>
        <dbReference type="EMBL" id="KAL0363236.1"/>
    </source>
</evidence>
<name>A0AAW2Q610_9LAMI</name>
<dbReference type="Pfam" id="PF00612">
    <property type="entry name" value="IQ"/>
    <property type="match status" value="13"/>
</dbReference>